<comment type="caution">
    <text evidence="7">The sequence shown here is derived from an EMBL/GenBank/DDBJ whole genome shotgun (WGS) entry which is preliminary data.</text>
</comment>
<keyword evidence="4 6" id="KW-0472">Membrane</keyword>
<dbReference type="Proteomes" id="UP001342314">
    <property type="component" value="Unassembled WGS sequence"/>
</dbReference>
<feature type="region of interest" description="Disordered" evidence="5">
    <location>
        <begin position="1"/>
        <end position="22"/>
    </location>
</feature>
<feature type="transmembrane region" description="Helical" evidence="6">
    <location>
        <begin position="21"/>
        <end position="43"/>
    </location>
</feature>
<feature type="transmembrane region" description="Helical" evidence="6">
    <location>
        <begin position="75"/>
        <end position="99"/>
    </location>
</feature>
<gene>
    <name evidence="7" type="ORF">Rhopal_003804-T1</name>
</gene>
<keyword evidence="3 6" id="KW-1133">Transmembrane helix</keyword>
<proteinExistence type="predicted"/>
<sequence>MRLQPRLIRQRPAEPSTRTSATEYTLTSSGSLVVITSIVTAIVSGGDQSTGSALPGRNLNGPDDSGSGFFDNTGAVAGTFVVVGLVAAGIVGGLGYFFLRRKRRRQLDEDIRVAAGGAGDGGAGKNRFDGEDDEEDSFDHVAQSEGHHSSNYMSSFGTIPLTAAAAGFGTRRSSGYDFGGAAAGSAGRPSFEPGHSPSLSQGSFGGAYQLGNGPAQGYSGYAIPYQPTGAGPFGGGGGGAKSHEGVLHDNWAEYVDGFGAPAAATAAGGAAGAAAYGRGGPRSGEGEPGSHEGLVAGGSSEDSHYPDEAEMRQVASFRNSLYGQAAFEQAGAGGSGTASGNGSAYGGLQSESAQKQQQQAEARVDDRLDPSAIRNGDNHSAVSLGDENDYSRRILRVANPSDE</sequence>
<keyword evidence="2 6" id="KW-0812">Transmembrane</keyword>
<feature type="compositionally biased region" description="Gly residues" evidence="5">
    <location>
        <begin position="331"/>
        <end position="345"/>
    </location>
</feature>
<dbReference type="GO" id="GO:0016020">
    <property type="term" value="C:membrane"/>
    <property type="evidence" value="ECO:0007669"/>
    <property type="project" value="UniProtKB-SubCell"/>
</dbReference>
<name>A0AAV5GLQ7_9BASI</name>
<evidence type="ECO:0000313" key="7">
    <source>
        <dbReference type="EMBL" id="GJN90790.1"/>
    </source>
</evidence>
<keyword evidence="8" id="KW-1185">Reference proteome</keyword>
<evidence type="ECO:0000256" key="6">
    <source>
        <dbReference type="SAM" id="Phobius"/>
    </source>
</evidence>
<protein>
    <submittedName>
        <fullName evidence="7">Uncharacterized protein</fullName>
    </submittedName>
</protein>
<reference evidence="7 8" key="1">
    <citation type="submission" date="2021-12" db="EMBL/GenBank/DDBJ databases">
        <title>High titer production of polyol ester of fatty acids by Rhodotorula paludigena BS15 towards product separation-free biomass refinery.</title>
        <authorList>
            <person name="Mano J."/>
            <person name="Ono H."/>
            <person name="Tanaka T."/>
            <person name="Naito K."/>
            <person name="Sushida H."/>
            <person name="Ike M."/>
            <person name="Tokuyasu K."/>
            <person name="Kitaoka M."/>
        </authorList>
    </citation>
    <scope>NUCLEOTIDE SEQUENCE [LARGE SCALE GENOMIC DNA]</scope>
    <source>
        <strain evidence="7 8">BS15</strain>
    </source>
</reference>
<organism evidence="7 8">
    <name type="scientific">Rhodotorula paludigena</name>
    <dbReference type="NCBI Taxonomy" id="86838"/>
    <lineage>
        <taxon>Eukaryota</taxon>
        <taxon>Fungi</taxon>
        <taxon>Dikarya</taxon>
        <taxon>Basidiomycota</taxon>
        <taxon>Pucciniomycotina</taxon>
        <taxon>Microbotryomycetes</taxon>
        <taxon>Sporidiobolales</taxon>
        <taxon>Sporidiobolaceae</taxon>
        <taxon>Rhodotorula</taxon>
    </lineage>
</organism>
<comment type="subcellular location">
    <subcellularLocation>
        <location evidence="1">Membrane</location>
        <topology evidence="1">Single-pass membrane protein</topology>
    </subcellularLocation>
</comment>
<evidence type="ECO:0000256" key="5">
    <source>
        <dbReference type="SAM" id="MobiDB-lite"/>
    </source>
</evidence>
<feature type="region of interest" description="Disordered" evidence="5">
    <location>
        <begin position="272"/>
        <end position="308"/>
    </location>
</feature>
<dbReference type="PANTHER" id="PTHR15549:SF30">
    <property type="entry name" value="MID2 DOMAIN-CONTAINING PROTEIN"/>
    <property type="match status" value="1"/>
</dbReference>
<dbReference type="AlphaFoldDB" id="A0AAV5GLQ7"/>
<evidence type="ECO:0000256" key="4">
    <source>
        <dbReference type="ARBA" id="ARBA00023136"/>
    </source>
</evidence>
<dbReference type="GO" id="GO:0071944">
    <property type="term" value="C:cell periphery"/>
    <property type="evidence" value="ECO:0007669"/>
    <property type="project" value="UniProtKB-ARBA"/>
</dbReference>
<feature type="region of interest" description="Disordered" evidence="5">
    <location>
        <begin position="114"/>
        <end position="149"/>
    </location>
</feature>
<evidence type="ECO:0000313" key="8">
    <source>
        <dbReference type="Proteomes" id="UP001342314"/>
    </source>
</evidence>
<evidence type="ECO:0000256" key="2">
    <source>
        <dbReference type="ARBA" id="ARBA00022692"/>
    </source>
</evidence>
<dbReference type="PANTHER" id="PTHR15549">
    <property type="entry name" value="PAIRED IMMUNOGLOBULIN-LIKE TYPE 2 RECEPTOR"/>
    <property type="match status" value="1"/>
</dbReference>
<feature type="region of interest" description="Disordered" evidence="5">
    <location>
        <begin position="330"/>
        <end position="403"/>
    </location>
</feature>
<dbReference type="EMBL" id="BQKY01000007">
    <property type="protein sequence ID" value="GJN90790.1"/>
    <property type="molecule type" value="Genomic_DNA"/>
</dbReference>
<feature type="compositionally biased region" description="Low complexity" evidence="5">
    <location>
        <begin position="346"/>
        <end position="361"/>
    </location>
</feature>
<dbReference type="InterPro" id="IPR051694">
    <property type="entry name" value="Immunoregulatory_rcpt-like"/>
</dbReference>
<dbReference type="NCBIfam" id="TIGR01167">
    <property type="entry name" value="LPXTG_anchor"/>
    <property type="match status" value="1"/>
</dbReference>
<evidence type="ECO:0000256" key="1">
    <source>
        <dbReference type="ARBA" id="ARBA00004167"/>
    </source>
</evidence>
<feature type="region of interest" description="Disordered" evidence="5">
    <location>
        <begin position="182"/>
        <end position="207"/>
    </location>
</feature>
<accession>A0AAV5GLQ7</accession>
<evidence type="ECO:0000256" key="3">
    <source>
        <dbReference type="ARBA" id="ARBA00022989"/>
    </source>
</evidence>